<dbReference type="SUPFAM" id="SSF53822">
    <property type="entry name" value="Periplasmic binding protein-like I"/>
    <property type="match status" value="1"/>
</dbReference>
<dbReference type="InterPro" id="IPR028082">
    <property type="entry name" value="Peripla_BP_I"/>
</dbReference>
<dbReference type="CDD" id="cd06267">
    <property type="entry name" value="PBP1_LacI_sugar_binding-like"/>
    <property type="match status" value="1"/>
</dbReference>
<evidence type="ECO:0000313" key="6">
    <source>
        <dbReference type="Proteomes" id="UP000604341"/>
    </source>
</evidence>
<name>A0ABQ2FQR0_9DEIO</name>
<dbReference type="SMART" id="SM00354">
    <property type="entry name" value="HTH_LACI"/>
    <property type="match status" value="1"/>
</dbReference>
<dbReference type="Gene3D" id="3.40.50.2300">
    <property type="match status" value="2"/>
</dbReference>
<dbReference type="InterPro" id="IPR046335">
    <property type="entry name" value="LacI/GalR-like_sensor"/>
</dbReference>
<protein>
    <submittedName>
        <fullName evidence="5">LacI family transcriptional regulator</fullName>
    </submittedName>
</protein>
<feature type="domain" description="HTH lacI-type" evidence="4">
    <location>
        <begin position="4"/>
        <end position="58"/>
    </location>
</feature>
<dbReference type="Pfam" id="PF13377">
    <property type="entry name" value="Peripla_BP_3"/>
    <property type="match status" value="1"/>
</dbReference>
<evidence type="ECO:0000313" key="5">
    <source>
        <dbReference type="EMBL" id="GGL17705.1"/>
    </source>
</evidence>
<keyword evidence="1" id="KW-0805">Transcription regulation</keyword>
<dbReference type="InterPro" id="IPR000843">
    <property type="entry name" value="HTH_LacI"/>
</dbReference>
<reference evidence="6" key="1">
    <citation type="journal article" date="2019" name="Int. J. Syst. Evol. Microbiol.">
        <title>The Global Catalogue of Microorganisms (GCM) 10K type strain sequencing project: providing services to taxonomists for standard genome sequencing and annotation.</title>
        <authorList>
            <consortium name="The Broad Institute Genomics Platform"/>
            <consortium name="The Broad Institute Genome Sequencing Center for Infectious Disease"/>
            <person name="Wu L."/>
            <person name="Ma J."/>
        </authorList>
    </citation>
    <scope>NUCLEOTIDE SEQUENCE [LARGE SCALE GENOMIC DNA]</scope>
    <source>
        <strain evidence="6">JCM 19173</strain>
    </source>
</reference>
<dbReference type="PROSITE" id="PS50932">
    <property type="entry name" value="HTH_LACI_2"/>
    <property type="match status" value="1"/>
</dbReference>
<comment type="caution">
    <text evidence="5">The sequence shown here is derived from an EMBL/GenBank/DDBJ whole genome shotgun (WGS) entry which is preliminary data.</text>
</comment>
<sequence length="334" mass="36243">MPRATMRDVADHAGVSHQTVSNVLNGHPSIRPEMRARVLSAINALNYQPNQNAQALRQARITTLCCTFFGHNAEDIHDPYRNLIQSAFVAEANASRYSMTTAFLDEGQPESLARFQKRYLQGQFGGTVIVGTTLPADDLTAIRALGVHTVLFDHQIEGHDAPTVQADYAGGMAAMVRHHAAQGRTHLALLIPAGDPGSSAQARLHGFQNEARRLNLDTQVMPCTWSFESGRDAMHALWTSGARPDAVLAASDRIAAGALRAAHTLGLQVPSEVAISGFDDFDFARFTTPTLTTLQVPHGEMARQAVRHLVALVEQRPLPPTPTYPVPLLVRESA</sequence>
<evidence type="ECO:0000256" key="2">
    <source>
        <dbReference type="ARBA" id="ARBA00023125"/>
    </source>
</evidence>
<dbReference type="PANTHER" id="PTHR30146">
    <property type="entry name" value="LACI-RELATED TRANSCRIPTIONAL REPRESSOR"/>
    <property type="match status" value="1"/>
</dbReference>
<evidence type="ECO:0000256" key="3">
    <source>
        <dbReference type="ARBA" id="ARBA00023163"/>
    </source>
</evidence>
<gene>
    <name evidence="5" type="ORF">GCM10010844_40680</name>
</gene>
<organism evidence="5 6">
    <name type="scientific">Deinococcus radiotolerans</name>
    <dbReference type="NCBI Taxonomy" id="1309407"/>
    <lineage>
        <taxon>Bacteria</taxon>
        <taxon>Thermotogati</taxon>
        <taxon>Deinococcota</taxon>
        <taxon>Deinococci</taxon>
        <taxon>Deinococcales</taxon>
        <taxon>Deinococcaceae</taxon>
        <taxon>Deinococcus</taxon>
    </lineage>
</organism>
<keyword evidence="2" id="KW-0238">DNA-binding</keyword>
<accession>A0ABQ2FQR0</accession>
<dbReference type="SUPFAM" id="SSF47413">
    <property type="entry name" value="lambda repressor-like DNA-binding domains"/>
    <property type="match status" value="1"/>
</dbReference>
<dbReference type="PROSITE" id="PS00356">
    <property type="entry name" value="HTH_LACI_1"/>
    <property type="match status" value="1"/>
</dbReference>
<dbReference type="InterPro" id="IPR010982">
    <property type="entry name" value="Lambda_DNA-bd_dom_sf"/>
</dbReference>
<dbReference type="CDD" id="cd01392">
    <property type="entry name" value="HTH_LacI"/>
    <property type="match status" value="1"/>
</dbReference>
<dbReference type="RefSeq" id="WP_189070817.1">
    <property type="nucleotide sequence ID" value="NZ_BMPE01000025.1"/>
</dbReference>
<dbReference type="EMBL" id="BMPE01000025">
    <property type="protein sequence ID" value="GGL17705.1"/>
    <property type="molecule type" value="Genomic_DNA"/>
</dbReference>
<dbReference type="Pfam" id="PF00356">
    <property type="entry name" value="LacI"/>
    <property type="match status" value="1"/>
</dbReference>
<proteinExistence type="predicted"/>
<keyword evidence="3" id="KW-0804">Transcription</keyword>
<dbReference type="Gene3D" id="1.10.260.40">
    <property type="entry name" value="lambda repressor-like DNA-binding domains"/>
    <property type="match status" value="1"/>
</dbReference>
<evidence type="ECO:0000259" key="4">
    <source>
        <dbReference type="PROSITE" id="PS50932"/>
    </source>
</evidence>
<dbReference type="PANTHER" id="PTHR30146:SF109">
    <property type="entry name" value="HTH-TYPE TRANSCRIPTIONAL REGULATOR GALS"/>
    <property type="match status" value="1"/>
</dbReference>
<dbReference type="Proteomes" id="UP000604341">
    <property type="component" value="Unassembled WGS sequence"/>
</dbReference>
<keyword evidence="6" id="KW-1185">Reference proteome</keyword>
<evidence type="ECO:0000256" key="1">
    <source>
        <dbReference type="ARBA" id="ARBA00023015"/>
    </source>
</evidence>